<evidence type="ECO:0000313" key="3">
    <source>
        <dbReference type="EMBL" id="ELR17806.1"/>
    </source>
</evidence>
<dbReference type="KEGG" id="acan:ACA1_066280"/>
<keyword evidence="2" id="KW-0812">Transmembrane</keyword>
<accession>L8H093</accession>
<evidence type="ECO:0000256" key="1">
    <source>
        <dbReference type="SAM" id="MobiDB-lite"/>
    </source>
</evidence>
<keyword evidence="2" id="KW-0472">Membrane</keyword>
<dbReference type="RefSeq" id="XP_004339819.1">
    <property type="nucleotide sequence ID" value="XM_004339771.1"/>
</dbReference>
<evidence type="ECO:0000256" key="2">
    <source>
        <dbReference type="SAM" id="Phobius"/>
    </source>
</evidence>
<evidence type="ECO:0008006" key="5">
    <source>
        <dbReference type="Google" id="ProtNLM"/>
    </source>
</evidence>
<sequence>MDSSTGWIVAGVVLVVCVVAGWLIYRRLHKPTPKSSTVIGAVRNVRIYSTPSSAGLFTGSPSFAFVWDPPNSGAGPGYDIAYAYTITDPSGAKTSAQAQKSAIAPLPTPLKDGTYSISVTVSNQFGSGPSATGSADLSLRPGAVTGIALVPATSDQPQNYFKWNRAADGLDSDAPVSYTVKLTDPKGVSTAGQTQGPAWPIPQPSMNGTYAIQITASNKYGQGPSATGQGAVVVFSITGTSANWVANSSAPGAYTLQLSADVTGYESGDRITVEPQYPDGSPVIMQGGCSALPLSTTCTSTGSGTSRCVAATAPTYGVDPSKVPACSAFPTTDRASRGKAFNLVFRALSPTAGSSQPTPPTVASKFPGSSTPASVSNIRMSQ</sequence>
<proteinExistence type="predicted"/>
<dbReference type="EMBL" id="KB007974">
    <property type="protein sequence ID" value="ELR17806.1"/>
    <property type="molecule type" value="Genomic_DNA"/>
</dbReference>
<reference evidence="3 4" key="1">
    <citation type="journal article" date="2013" name="Genome Biol.">
        <title>Genome of Acanthamoeba castellanii highlights extensive lateral gene transfer and early evolution of tyrosine kinase signaling.</title>
        <authorList>
            <person name="Clarke M."/>
            <person name="Lohan A.J."/>
            <person name="Liu B."/>
            <person name="Lagkouvardos I."/>
            <person name="Roy S."/>
            <person name="Zafar N."/>
            <person name="Bertelli C."/>
            <person name="Schilde C."/>
            <person name="Kianianmomeni A."/>
            <person name="Burglin T.R."/>
            <person name="Frech C."/>
            <person name="Turcotte B."/>
            <person name="Kopec K.O."/>
            <person name="Synnott J.M."/>
            <person name="Choo C."/>
            <person name="Paponov I."/>
            <person name="Finkler A."/>
            <person name="Soon Heng Tan C."/>
            <person name="Hutchins A.P."/>
            <person name="Weinmeier T."/>
            <person name="Rattei T."/>
            <person name="Chu J.S."/>
            <person name="Gimenez G."/>
            <person name="Irimia M."/>
            <person name="Rigden D.J."/>
            <person name="Fitzpatrick D.A."/>
            <person name="Lorenzo-Morales J."/>
            <person name="Bateman A."/>
            <person name="Chiu C.H."/>
            <person name="Tang P."/>
            <person name="Hegemann P."/>
            <person name="Fromm H."/>
            <person name="Raoult D."/>
            <person name="Greub G."/>
            <person name="Miranda-Saavedra D."/>
            <person name="Chen N."/>
            <person name="Nash P."/>
            <person name="Ginger M.L."/>
            <person name="Horn M."/>
            <person name="Schaap P."/>
            <person name="Caler L."/>
            <person name="Loftus B."/>
        </authorList>
    </citation>
    <scope>NUCLEOTIDE SEQUENCE [LARGE SCALE GENOMIC DNA]</scope>
    <source>
        <strain evidence="3 4">Neff</strain>
    </source>
</reference>
<dbReference type="Proteomes" id="UP000011083">
    <property type="component" value="Unassembled WGS sequence"/>
</dbReference>
<dbReference type="GeneID" id="14918113"/>
<feature type="compositionally biased region" description="Polar residues" evidence="1">
    <location>
        <begin position="367"/>
        <end position="382"/>
    </location>
</feature>
<name>L8H093_ACACF</name>
<dbReference type="AlphaFoldDB" id="L8H093"/>
<gene>
    <name evidence="3" type="ORF">ACA1_066280</name>
</gene>
<keyword evidence="2" id="KW-1133">Transmembrane helix</keyword>
<feature type="transmembrane region" description="Helical" evidence="2">
    <location>
        <begin position="6"/>
        <end position="25"/>
    </location>
</feature>
<keyword evidence="4" id="KW-1185">Reference proteome</keyword>
<evidence type="ECO:0000313" key="4">
    <source>
        <dbReference type="Proteomes" id="UP000011083"/>
    </source>
</evidence>
<dbReference type="VEuPathDB" id="AmoebaDB:ACA1_066280"/>
<organism evidence="3 4">
    <name type="scientific">Acanthamoeba castellanii (strain ATCC 30010 / Neff)</name>
    <dbReference type="NCBI Taxonomy" id="1257118"/>
    <lineage>
        <taxon>Eukaryota</taxon>
        <taxon>Amoebozoa</taxon>
        <taxon>Discosea</taxon>
        <taxon>Longamoebia</taxon>
        <taxon>Centramoebida</taxon>
        <taxon>Acanthamoebidae</taxon>
        <taxon>Acanthamoeba</taxon>
    </lineage>
</organism>
<feature type="region of interest" description="Disordered" evidence="1">
    <location>
        <begin position="350"/>
        <end position="382"/>
    </location>
</feature>
<protein>
    <recommendedName>
        <fullName evidence="5">Fibronectin type III domain containing protein</fullName>
    </recommendedName>
</protein>